<gene>
    <name evidence="4" type="ORF">EVG20_g6698</name>
</gene>
<dbReference type="SUPFAM" id="SSF51735">
    <property type="entry name" value="NAD(P)-binding Rossmann-fold domains"/>
    <property type="match status" value="1"/>
</dbReference>
<accession>A0A4Y9YJA3</accession>
<dbReference type="Pfam" id="PF13561">
    <property type="entry name" value="adh_short_C2"/>
    <property type="match status" value="1"/>
</dbReference>
<dbReference type="Proteomes" id="UP000298327">
    <property type="component" value="Unassembled WGS sequence"/>
</dbReference>
<dbReference type="InterPro" id="IPR036291">
    <property type="entry name" value="NAD(P)-bd_dom_sf"/>
</dbReference>
<dbReference type="CDD" id="cd05233">
    <property type="entry name" value="SDR_c"/>
    <property type="match status" value="1"/>
</dbReference>
<keyword evidence="3" id="KW-0560">Oxidoreductase</keyword>
<reference evidence="4 5" key="1">
    <citation type="submission" date="2019-02" db="EMBL/GenBank/DDBJ databases">
        <title>Genome sequencing of the rare red list fungi Dentipellis fragilis.</title>
        <authorList>
            <person name="Buettner E."/>
            <person name="Kellner H."/>
        </authorList>
    </citation>
    <scope>NUCLEOTIDE SEQUENCE [LARGE SCALE GENOMIC DNA]</scope>
    <source>
        <strain evidence="4 5">DSM 105465</strain>
    </source>
</reference>
<dbReference type="STRING" id="205917.A0A4Y9YJA3"/>
<evidence type="ECO:0000256" key="3">
    <source>
        <dbReference type="ARBA" id="ARBA00023002"/>
    </source>
</evidence>
<dbReference type="InterPro" id="IPR052178">
    <property type="entry name" value="Sec_Metab_Biosynth_SDR"/>
</dbReference>
<keyword evidence="2" id="KW-0521">NADP</keyword>
<dbReference type="EMBL" id="SEOQ01000463">
    <property type="protein sequence ID" value="TFY62455.1"/>
    <property type="molecule type" value="Genomic_DNA"/>
</dbReference>
<dbReference type="PRINTS" id="PR00080">
    <property type="entry name" value="SDRFAMILY"/>
</dbReference>
<evidence type="ECO:0008006" key="6">
    <source>
        <dbReference type="Google" id="ProtNLM"/>
    </source>
</evidence>
<proteinExistence type="inferred from homology"/>
<evidence type="ECO:0000313" key="4">
    <source>
        <dbReference type="EMBL" id="TFY62455.1"/>
    </source>
</evidence>
<keyword evidence="5" id="KW-1185">Reference proteome</keyword>
<dbReference type="GO" id="GO:0016491">
    <property type="term" value="F:oxidoreductase activity"/>
    <property type="evidence" value="ECO:0007669"/>
    <property type="project" value="UniProtKB-KW"/>
</dbReference>
<dbReference type="PRINTS" id="PR00081">
    <property type="entry name" value="GDHRDH"/>
</dbReference>
<dbReference type="PANTHER" id="PTHR43618">
    <property type="entry name" value="7-ALPHA-HYDROXYSTEROID DEHYDROGENASE"/>
    <property type="match status" value="1"/>
</dbReference>
<organism evidence="4 5">
    <name type="scientific">Dentipellis fragilis</name>
    <dbReference type="NCBI Taxonomy" id="205917"/>
    <lineage>
        <taxon>Eukaryota</taxon>
        <taxon>Fungi</taxon>
        <taxon>Dikarya</taxon>
        <taxon>Basidiomycota</taxon>
        <taxon>Agaricomycotina</taxon>
        <taxon>Agaricomycetes</taxon>
        <taxon>Russulales</taxon>
        <taxon>Hericiaceae</taxon>
        <taxon>Dentipellis</taxon>
    </lineage>
</organism>
<protein>
    <recommendedName>
        <fullName evidence="6">NAD(P)-binding protein</fullName>
    </recommendedName>
</protein>
<dbReference type="OrthoDB" id="3819888at2759"/>
<dbReference type="PANTHER" id="PTHR43618:SF4">
    <property type="entry name" value="SHORT CHAIN DEHYDROGENASE_REDUCTASE FAMILY (AFU_ORTHOLOGUE AFUA_7G04540)"/>
    <property type="match status" value="1"/>
</dbReference>
<dbReference type="InterPro" id="IPR002347">
    <property type="entry name" value="SDR_fam"/>
</dbReference>
<comment type="similarity">
    <text evidence="1">Belongs to the short-chain dehydrogenases/reductases (SDR) family.</text>
</comment>
<name>A0A4Y9YJA3_9AGAM</name>
<evidence type="ECO:0000313" key="5">
    <source>
        <dbReference type="Proteomes" id="UP000298327"/>
    </source>
</evidence>
<dbReference type="AlphaFoldDB" id="A0A4Y9YJA3"/>
<sequence length="283" mass="29421">MSGSYLDGLFGGAGRVALITGGATGLGFFMAEAWVKTGGKGKREDKLKAAVAELNGIAKDSAFYFVADVSKKPDITALAEHVTSRETVLDVLVNNAGMCSLEQATYPGQTPAEMGSALASADPELWAAHMVLNTWAPAALTGALVPLLAEAAKRTTGSGSVLNVSSTSASVWNPFWPIHAYQVSKASLLHLTKIQATKLASHGIRVNSIQPGSFTTDMNPDTPLSPSHVDNVDKIPLKRGGSREDIAGTFLYLAGRAGAYTTGTNFAVDGGALLVLNNANGPY</sequence>
<evidence type="ECO:0000256" key="1">
    <source>
        <dbReference type="ARBA" id="ARBA00006484"/>
    </source>
</evidence>
<evidence type="ECO:0000256" key="2">
    <source>
        <dbReference type="ARBA" id="ARBA00022857"/>
    </source>
</evidence>
<comment type="caution">
    <text evidence="4">The sequence shown here is derived from an EMBL/GenBank/DDBJ whole genome shotgun (WGS) entry which is preliminary data.</text>
</comment>
<dbReference type="Gene3D" id="3.40.50.720">
    <property type="entry name" value="NAD(P)-binding Rossmann-like Domain"/>
    <property type="match status" value="1"/>
</dbReference>